<gene>
    <name evidence="1" type="ORF">NCTC9695_01255</name>
</gene>
<sequence>MANRQVVWLKAEAPAKPPPGLPCNGCGVCCAAAPCPCRDCCWAQVRFLPGAGMASAALSLRPAAHAAPPSAPPARLDRILVPPLARRYLAIGRGCDSLATTEEDR</sequence>
<dbReference type="EMBL" id="LR134182">
    <property type="protein sequence ID" value="VEB40852.1"/>
    <property type="molecule type" value="Genomic_DNA"/>
</dbReference>
<reference evidence="1 2" key="1">
    <citation type="submission" date="2018-12" db="EMBL/GenBank/DDBJ databases">
        <authorList>
            <consortium name="Pathogen Informatics"/>
        </authorList>
    </citation>
    <scope>NUCLEOTIDE SEQUENCE [LARGE SCALE GENOMIC DNA]</scope>
    <source>
        <strain evidence="1 2">NCTC9695</strain>
    </source>
</reference>
<dbReference type="AlphaFoldDB" id="A0A447T7K0"/>
<evidence type="ECO:0008006" key="3">
    <source>
        <dbReference type="Google" id="ProtNLM"/>
    </source>
</evidence>
<evidence type="ECO:0000313" key="2">
    <source>
        <dbReference type="Proteomes" id="UP000275777"/>
    </source>
</evidence>
<dbReference type="Proteomes" id="UP000275777">
    <property type="component" value="Chromosome"/>
</dbReference>
<organism evidence="1 2">
    <name type="scientific">Chromobacterium violaceum</name>
    <dbReference type="NCBI Taxonomy" id="536"/>
    <lineage>
        <taxon>Bacteria</taxon>
        <taxon>Pseudomonadati</taxon>
        <taxon>Pseudomonadota</taxon>
        <taxon>Betaproteobacteria</taxon>
        <taxon>Neisseriales</taxon>
        <taxon>Chromobacteriaceae</taxon>
        <taxon>Chromobacterium</taxon>
    </lineage>
</organism>
<proteinExistence type="predicted"/>
<name>A0A447T7K0_CHRVL</name>
<accession>A0A447T7K0</accession>
<protein>
    <recommendedName>
        <fullName evidence="3">4Fe-4S ferredoxin-type domain-containing protein</fullName>
    </recommendedName>
</protein>
<evidence type="ECO:0000313" key="1">
    <source>
        <dbReference type="EMBL" id="VEB40852.1"/>
    </source>
</evidence>